<evidence type="ECO:0000256" key="4">
    <source>
        <dbReference type="ARBA" id="ARBA00022598"/>
    </source>
</evidence>
<dbReference type="SUPFAM" id="SSF53623">
    <property type="entry name" value="MurD-like peptide ligases, catalytic domain"/>
    <property type="match status" value="1"/>
</dbReference>
<dbReference type="InterPro" id="IPR005761">
    <property type="entry name" value="UDP-N-AcMur-Glu-dNH2Pim_ligase"/>
</dbReference>
<feature type="binding site" evidence="12">
    <location>
        <begin position="112"/>
        <end position="118"/>
    </location>
    <ligand>
        <name>ATP</name>
        <dbReference type="ChEBI" id="CHEBI:30616"/>
    </ligand>
</feature>
<keyword evidence="6 12" id="KW-0547">Nucleotide-binding</keyword>
<dbReference type="GO" id="GO:0008765">
    <property type="term" value="F:UDP-N-acetylmuramoylalanyl-D-glutamate-2,6-diaminopimelate ligase activity"/>
    <property type="evidence" value="ECO:0007669"/>
    <property type="project" value="UniProtKB-EC"/>
</dbReference>
<evidence type="ECO:0000256" key="13">
    <source>
        <dbReference type="RuleBase" id="RU004135"/>
    </source>
</evidence>
<feature type="binding site" evidence="12">
    <location>
        <position position="33"/>
    </location>
    <ligand>
        <name>UDP-N-acetyl-alpha-D-muramoyl-L-alanyl-D-glutamate</name>
        <dbReference type="ChEBI" id="CHEBI:83900"/>
    </ligand>
</feature>
<comment type="cofactor">
    <cofactor evidence="12">
        <name>Mg(2+)</name>
        <dbReference type="ChEBI" id="CHEBI:18420"/>
    </cofactor>
</comment>
<dbReference type="InterPro" id="IPR013221">
    <property type="entry name" value="Mur_ligase_cen"/>
</dbReference>
<comment type="PTM">
    <text evidence="12">Carboxylation is probably crucial for Mg(2+) binding and, consequently, for the gamma-phosphate positioning of ATP.</text>
</comment>
<protein>
    <recommendedName>
        <fullName evidence="12">UDP-N-acetylmuramyl-tripeptide synthetase</fullName>
        <ecNumber evidence="12">6.3.2.-</ecNumber>
    </recommendedName>
    <alternativeName>
        <fullName evidence="12">UDP-MurNAc-tripeptide synthetase</fullName>
    </alternativeName>
</protein>
<comment type="pathway">
    <text evidence="1 12 13">Cell wall biogenesis; peptidoglycan biosynthesis.</text>
</comment>
<comment type="caution">
    <text evidence="12">Lacks conserved residue(s) required for the propagation of feature annotation.</text>
</comment>
<evidence type="ECO:0000256" key="5">
    <source>
        <dbReference type="ARBA" id="ARBA00022618"/>
    </source>
</evidence>
<comment type="function">
    <text evidence="12">Catalyzes the addition of an amino acid to the nucleotide precursor UDP-N-acetylmuramoyl-L-alanyl-D-glutamate (UMAG) in the biosynthesis of bacterial cell-wall peptidoglycan.</text>
</comment>
<dbReference type="InterPro" id="IPR004101">
    <property type="entry name" value="Mur_ligase_C"/>
</dbReference>
<feature type="binding site" evidence="12">
    <location>
        <begin position="154"/>
        <end position="155"/>
    </location>
    <ligand>
        <name>UDP-N-acetyl-alpha-D-muramoyl-L-alanyl-D-glutamate</name>
        <dbReference type="ChEBI" id="CHEBI:83900"/>
    </ligand>
</feature>
<dbReference type="NCBIfam" id="TIGR01085">
    <property type="entry name" value="murE"/>
    <property type="match status" value="1"/>
</dbReference>
<proteinExistence type="inferred from homology"/>
<keyword evidence="10 12" id="KW-0131">Cell cycle</keyword>
<feature type="binding site" evidence="12">
    <location>
        <position position="184"/>
    </location>
    <ligand>
        <name>UDP-N-acetyl-alpha-D-muramoyl-L-alanyl-D-glutamate</name>
        <dbReference type="ChEBI" id="CHEBI:83900"/>
    </ligand>
</feature>
<feature type="domain" description="Mur ligase C-terminal" evidence="15">
    <location>
        <begin position="328"/>
        <end position="456"/>
    </location>
</feature>
<evidence type="ECO:0000256" key="7">
    <source>
        <dbReference type="ARBA" id="ARBA00022840"/>
    </source>
</evidence>
<name>A0ABS3DTX3_9BACI</name>
<evidence type="ECO:0000256" key="10">
    <source>
        <dbReference type="ARBA" id="ARBA00023306"/>
    </source>
</evidence>
<keyword evidence="12" id="KW-0460">Magnesium</keyword>
<keyword evidence="9 12" id="KW-0573">Peptidoglycan synthesis</keyword>
<accession>A0ABS3DTX3</accession>
<comment type="caution">
    <text evidence="17">The sequence shown here is derived from an EMBL/GenBank/DDBJ whole genome shotgun (WGS) entry which is preliminary data.</text>
</comment>
<keyword evidence="4 12" id="KW-0436">Ligase</keyword>
<evidence type="ECO:0000313" key="18">
    <source>
        <dbReference type="Proteomes" id="UP000663970"/>
    </source>
</evidence>
<dbReference type="HAMAP" id="MF_00208">
    <property type="entry name" value="MurE"/>
    <property type="match status" value="1"/>
</dbReference>
<evidence type="ECO:0000313" key="17">
    <source>
        <dbReference type="EMBL" id="MBN8234779.1"/>
    </source>
</evidence>
<reference evidence="17 18" key="1">
    <citation type="submission" date="2020-12" db="EMBL/GenBank/DDBJ databases">
        <title>Oil enriched cultivation method for isolating marine PHA-producing bacteria.</title>
        <authorList>
            <person name="Zheng W."/>
            <person name="Yu S."/>
            <person name="Huang Y."/>
        </authorList>
    </citation>
    <scope>NUCLEOTIDE SEQUENCE [LARGE SCALE GENOMIC DNA]</scope>
    <source>
        <strain evidence="17 18">SY-2-6</strain>
    </source>
</reference>
<evidence type="ECO:0000256" key="9">
    <source>
        <dbReference type="ARBA" id="ARBA00022984"/>
    </source>
</evidence>
<feature type="domain" description="Mur ligase central" evidence="16">
    <location>
        <begin position="110"/>
        <end position="306"/>
    </location>
</feature>
<keyword evidence="18" id="KW-1185">Reference proteome</keyword>
<dbReference type="NCBIfam" id="NF001126">
    <property type="entry name" value="PRK00139.1-4"/>
    <property type="match status" value="1"/>
</dbReference>
<dbReference type="Gene3D" id="3.40.1190.10">
    <property type="entry name" value="Mur-like, catalytic domain"/>
    <property type="match status" value="1"/>
</dbReference>
<dbReference type="InterPro" id="IPR018109">
    <property type="entry name" value="Folylpolyglutamate_synth_CS"/>
</dbReference>
<dbReference type="InterPro" id="IPR000713">
    <property type="entry name" value="Mur_ligase_N"/>
</dbReference>
<dbReference type="InterPro" id="IPR036565">
    <property type="entry name" value="Mur-like_cat_sf"/>
</dbReference>
<keyword evidence="7 12" id="KW-0067">ATP-binding</keyword>
<sequence length="490" mass="54199">MKINKVFELLNIAPQPFTKLGLEKDITGITDDSRQVSPGQVFTAVEGHEADGHDYILEACRNGAALIVGSKKPENIPVPFLYVEHPRRALGILAAAFYQYPARDKRIIGVTGTNGKTTITHLLHHLLESSGFSCGRFGTVGNYMNGKSVEGFQTTPGVVDLHKCLYESRDDVIVMEVSSHGLDQHRLEGVSFDITIFTNLQQDHLDYHPSMEEYFKAKSKLFFMMKERGQAIIHVDDPWGDRLSNLLRGEGLAVTSIGGNDACDIQIDEVSDEGIRFLEGGKPSYYPTPIAGVYNSYNTLQACTAAAYLGVSKGTMVDALESFPGIPGRFEQYSMPNGAHVIIDYAHTADSIRHILQTAARQFDGNITHVFGFRGNRDESKRPSMLQASAEWSDGYILTLDDLNAVSHEDMTAALSKLHEEEGRAHGRIIPDRTSAIKTAVEAGGEGDVIIITGKGHETYKQSYQRPFSSDRETIVNLRNEMKTDVHQYQ</sequence>
<dbReference type="InterPro" id="IPR035911">
    <property type="entry name" value="MurE/MurF_N"/>
</dbReference>
<dbReference type="Proteomes" id="UP000663970">
    <property type="component" value="Unassembled WGS sequence"/>
</dbReference>
<keyword evidence="3 12" id="KW-0963">Cytoplasm</keyword>
<evidence type="ECO:0000256" key="8">
    <source>
        <dbReference type="ARBA" id="ARBA00022960"/>
    </source>
</evidence>
<evidence type="ECO:0000259" key="16">
    <source>
        <dbReference type="Pfam" id="PF08245"/>
    </source>
</evidence>
<feature type="binding site" evidence="12">
    <location>
        <position position="186"/>
    </location>
    <ligand>
        <name>UDP-N-acetyl-alpha-D-muramoyl-L-alanyl-D-glutamate</name>
        <dbReference type="ChEBI" id="CHEBI:83900"/>
    </ligand>
</feature>
<dbReference type="Pfam" id="PF08245">
    <property type="entry name" value="Mur_ligase_M"/>
    <property type="match status" value="1"/>
</dbReference>
<dbReference type="Gene3D" id="3.90.190.20">
    <property type="entry name" value="Mur ligase, C-terminal domain"/>
    <property type="match status" value="1"/>
</dbReference>
<comment type="subcellular location">
    <subcellularLocation>
        <location evidence="12 13">Cytoplasm</location>
    </subcellularLocation>
</comment>
<dbReference type="PANTHER" id="PTHR23135:SF4">
    <property type="entry name" value="UDP-N-ACETYLMURAMOYL-L-ALANYL-D-GLUTAMATE--2,6-DIAMINOPIMELATE LIGASE MURE HOMOLOG, CHLOROPLASTIC"/>
    <property type="match status" value="1"/>
</dbReference>
<gene>
    <name evidence="12" type="primary">murE</name>
    <name evidence="17" type="ORF">JF544_05940</name>
</gene>
<evidence type="ECO:0000259" key="14">
    <source>
        <dbReference type="Pfam" id="PF01225"/>
    </source>
</evidence>
<keyword evidence="8 12" id="KW-0133">Cell shape</keyword>
<evidence type="ECO:0000256" key="2">
    <source>
        <dbReference type="ARBA" id="ARBA00005898"/>
    </source>
</evidence>
<dbReference type="PROSITE" id="PS01011">
    <property type="entry name" value="FOLYLPOLYGLU_SYNT_1"/>
    <property type="match status" value="1"/>
</dbReference>
<evidence type="ECO:0000256" key="6">
    <source>
        <dbReference type="ARBA" id="ARBA00022741"/>
    </source>
</evidence>
<keyword evidence="11 12" id="KW-0961">Cell wall biogenesis/degradation</keyword>
<dbReference type="Pfam" id="PF02875">
    <property type="entry name" value="Mur_ligase_C"/>
    <property type="match status" value="1"/>
</dbReference>
<comment type="similarity">
    <text evidence="2 12">Belongs to the MurCDEF family. MurE subfamily.</text>
</comment>
<evidence type="ECO:0000256" key="1">
    <source>
        <dbReference type="ARBA" id="ARBA00004752"/>
    </source>
</evidence>
<feature type="binding site" evidence="12">
    <location>
        <position position="153"/>
    </location>
    <ligand>
        <name>UDP-N-acetyl-alpha-D-muramoyl-L-alanyl-D-glutamate</name>
        <dbReference type="ChEBI" id="CHEBI:83900"/>
    </ligand>
</feature>
<dbReference type="RefSeq" id="WP_206932871.1">
    <property type="nucleotide sequence ID" value="NZ_JAEKJY010000001.1"/>
</dbReference>
<dbReference type="EC" id="6.3.2.-" evidence="12"/>
<keyword evidence="5 12" id="KW-0132">Cell division</keyword>
<feature type="modified residue" description="N6-carboxylysine" evidence="12">
    <location>
        <position position="218"/>
    </location>
</feature>
<organism evidence="17 18">
    <name type="scientific">Halobacillus kuroshimensis</name>
    <dbReference type="NCBI Taxonomy" id="302481"/>
    <lineage>
        <taxon>Bacteria</taxon>
        <taxon>Bacillati</taxon>
        <taxon>Bacillota</taxon>
        <taxon>Bacilli</taxon>
        <taxon>Bacillales</taxon>
        <taxon>Bacillaceae</taxon>
        <taxon>Halobacillus</taxon>
    </lineage>
</organism>
<evidence type="ECO:0000256" key="3">
    <source>
        <dbReference type="ARBA" id="ARBA00022490"/>
    </source>
</evidence>
<dbReference type="SUPFAM" id="SSF53244">
    <property type="entry name" value="MurD-like peptide ligases, peptide-binding domain"/>
    <property type="match status" value="1"/>
</dbReference>
<feature type="domain" description="Mur ligase N-terminal catalytic" evidence="14">
    <location>
        <begin position="26"/>
        <end position="98"/>
    </location>
</feature>
<dbReference type="PANTHER" id="PTHR23135">
    <property type="entry name" value="MUR LIGASE FAMILY MEMBER"/>
    <property type="match status" value="1"/>
</dbReference>
<dbReference type="Pfam" id="PF01225">
    <property type="entry name" value="Mur_ligase"/>
    <property type="match status" value="1"/>
</dbReference>
<evidence type="ECO:0000256" key="12">
    <source>
        <dbReference type="HAMAP-Rule" id="MF_00208"/>
    </source>
</evidence>
<evidence type="ECO:0000259" key="15">
    <source>
        <dbReference type="Pfam" id="PF02875"/>
    </source>
</evidence>
<dbReference type="SUPFAM" id="SSF63418">
    <property type="entry name" value="MurE/MurF N-terminal domain"/>
    <property type="match status" value="1"/>
</dbReference>
<feature type="binding site" evidence="12">
    <location>
        <position position="178"/>
    </location>
    <ligand>
        <name>UDP-N-acetyl-alpha-D-muramoyl-L-alanyl-D-glutamate</name>
        <dbReference type="ChEBI" id="CHEBI:83900"/>
    </ligand>
</feature>
<evidence type="ECO:0000256" key="11">
    <source>
        <dbReference type="ARBA" id="ARBA00023316"/>
    </source>
</evidence>
<dbReference type="EMBL" id="JAEKJY010000001">
    <property type="protein sequence ID" value="MBN8234779.1"/>
    <property type="molecule type" value="Genomic_DNA"/>
</dbReference>
<dbReference type="Gene3D" id="3.40.1390.10">
    <property type="entry name" value="MurE/MurF, N-terminal domain"/>
    <property type="match status" value="1"/>
</dbReference>
<dbReference type="InterPro" id="IPR036615">
    <property type="entry name" value="Mur_ligase_C_dom_sf"/>
</dbReference>